<dbReference type="InterPro" id="IPR002347">
    <property type="entry name" value="SDR_fam"/>
</dbReference>
<dbReference type="SUPFAM" id="SSF51735">
    <property type="entry name" value="NAD(P)-binding Rossmann-fold domains"/>
    <property type="match status" value="1"/>
</dbReference>
<comment type="similarity">
    <text evidence="1">Belongs to the short-chain dehydrogenases/reductases (SDR) family.</text>
</comment>
<dbReference type="CDD" id="cd05233">
    <property type="entry name" value="SDR_c"/>
    <property type="match status" value="1"/>
</dbReference>
<dbReference type="PANTHER" id="PTHR43669">
    <property type="entry name" value="5-KETO-D-GLUCONATE 5-REDUCTASE"/>
    <property type="match status" value="1"/>
</dbReference>
<keyword evidence="2 3" id="KW-0560">Oxidoreductase</keyword>
<dbReference type="EMBL" id="UGUY01000001">
    <property type="protein sequence ID" value="SUD68843.1"/>
    <property type="molecule type" value="Genomic_DNA"/>
</dbReference>
<gene>
    <name evidence="3" type="ORF">NCTC7914_02968</name>
</gene>
<name>A0A379KLI8_PSEPU</name>
<evidence type="ECO:0000313" key="4">
    <source>
        <dbReference type="Proteomes" id="UP000254602"/>
    </source>
</evidence>
<dbReference type="GO" id="GO:0016491">
    <property type="term" value="F:oxidoreductase activity"/>
    <property type="evidence" value="ECO:0007669"/>
    <property type="project" value="UniProtKB-KW"/>
</dbReference>
<dbReference type="Proteomes" id="UP000254602">
    <property type="component" value="Unassembled WGS sequence"/>
</dbReference>
<dbReference type="PANTHER" id="PTHR43669:SF3">
    <property type="entry name" value="ALCOHOL DEHYDROGENASE, PUTATIVE (AFU_ORTHOLOGUE AFUA_3G03445)-RELATED"/>
    <property type="match status" value="1"/>
</dbReference>
<dbReference type="PRINTS" id="PR00081">
    <property type="entry name" value="GDHRDH"/>
</dbReference>
<dbReference type="EC" id="1.-.-.-" evidence="3"/>
<protein>
    <submittedName>
        <fullName evidence="3">Short-chain dehydrogenase</fullName>
        <ecNumber evidence="3">1.-.-.-</ecNumber>
    </submittedName>
</protein>
<evidence type="ECO:0000256" key="1">
    <source>
        <dbReference type="ARBA" id="ARBA00006484"/>
    </source>
</evidence>
<dbReference type="RefSeq" id="WP_222838747.1">
    <property type="nucleotide sequence ID" value="NZ_UGUY01000001.1"/>
</dbReference>
<dbReference type="Gene3D" id="3.40.50.720">
    <property type="entry name" value="NAD(P)-binding Rossmann-like Domain"/>
    <property type="match status" value="1"/>
</dbReference>
<proteinExistence type="inferred from homology"/>
<accession>A0A379KLI8</accession>
<organism evidence="3 4">
    <name type="scientific">Pseudomonas putida</name>
    <name type="common">Arthrobacter siderocapsulatus</name>
    <dbReference type="NCBI Taxonomy" id="303"/>
    <lineage>
        <taxon>Bacteria</taxon>
        <taxon>Pseudomonadati</taxon>
        <taxon>Pseudomonadota</taxon>
        <taxon>Gammaproteobacteria</taxon>
        <taxon>Pseudomonadales</taxon>
        <taxon>Pseudomonadaceae</taxon>
        <taxon>Pseudomonas</taxon>
    </lineage>
</organism>
<evidence type="ECO:0000256" key="2">
    <source>
        <dbReference type="ARBA" id="ARBA00023002"/>
    </source>
</evidence>
<sequence>MSDYQNKVALITGGGSSIGAAAARRFLREGGSVVVAGRNRARLNTFMADLPADRVTAHAADFFQRDDCDELVRLTVERFGRLDTLVNADGMNLVGTLEETSDRD</sequence>
<dbReference type="AlphaFoldDB" id="A0A379KLI8"/>
<dbReference type="Pfam" id="PF00106">
    <property type="entry name" value="adh_short"/>
    <property type="match status" value="1"/>
</dbReference>
<evidence type="ECO:0000313" key="3">
    <source>
        <dbReference type="EMBL" id="SUD68843.1"/>
    </source>
</evidence>
<reference evidence="3 4" key="1">
    <citation type="submission" date="2018-06" db="EMBL/GenBank/DDBJ databases">
        <authorList>
            <consortium name="Pathogen Informatics"/>
            <person name="Doyle S."/>
        </authorList>
    </citation>
    <scope>NUCLEOTIDE SEQUENCE [LARGE SCALE GENOMIC DNA]</scope>
    <source>
        <strain evidence="3 4">NCTC7914</strain>
    </source>
</reference>
<dbReference type="InterPro" id="IPR036291">
    <property type="entry name" value="NAD(P)-bd_dom_sf"/>
</dbReference>